<keyword evidence="1" id="KW-0812">Transmembrane</keyword>
<protein>
    <submittedName>
        <fullName evidence="2">Uncharacterized protein</fullName>
    </submittedName>
</protein>
<evidence type="ECO:0000256" key="1">
    <source>
        <dbReference type="SAM" id="Phobius"/>
    </source>
</evidence>
<dbReference type="EMBL" id="JX065416">
    <property type="protein sequence ID" value="AFN06119.1"/>
    <property type="molecule type" value="Genomic_DNA"/>
</dbReference>
<sequence>MPARGEEAKSRFKFDKLYAYVDSSDPGFISLLNTEAKNSNRYCHMVVLTNKMVYLDIILKVIILGVVLWPTALNWLTKIGWFSSSSPNIGTLVRFFTNRFLFIG</sequence>
<keyword evidence="1" id="KW-1133">Transmembrane helix</keyword>
<gene>
    <name evidence="2" type="primary">orf104</name>
</gene>
<geneLocation type="mitochondrion" evidence="2"/>
<keyword evidence="2" id="KW-0496">Mitochondrion</keyword>
<name>M9NS77_9GLOM</name>
<reference evidence="2" key="1">
    <citation type="journal article" date="2013" name="PLoS ONE">
        <title>Rapid Mitochondrial Genome Evolution through Invasion of Mobile Elements in Two Closely Related Species of Arbuscular Mycorrhizal Fungi.</title>
        <authorList>
            <person name="Beaudet D."/>
            <person name="Nadimi M."/>
            <person name="Iffis B."/>
            <person name="Hijri M."/>
        </authorList>
    </citation>
    <scope>NUCLEOTIDE SEQUENCE</scope>
    <source>
        <strain evidence="2">DAOM229456</strain>
    </source>
</reference>
<feature type="transmembrane region" description="Helical" evidence="1">
    <location>
        <begin position="57"/>
        <end position="76"/>
    </location>
</feature>
<accession>M9NS77</accession>
<dbReference type="AlphaFoldDB" id="M9NS77"/>
<keyword evidence="1" id="KW-0472">Membrane</keyword>
<evidence type="ECO:0000313" key="2">
    <source>
        <dbReference type="EMBL" id="AFN06119.1"/>
    </source>
</evidence>
<proteinExistence type="predicted"/>
<organism evidence="2">
    <name type="scientific">Glomus sp. DAOM 229456</name>
    <dbReference type="NCBI Taxonomy" id="1264587"/>
    <lineage>
        <taxon>Eukaryota</taxon>
        <taxon>Fungi</taxon>
        <taxon>Fungi incertae sedis</taxon>
        <taxon>Mucoromycota</taxon>
        <taxon>Glomeromycotina</taxon>
        <taxon>Glomeromycetes</taxon>
        <taxon>Glomerales</taxon>
        <taxon>Glomeraceae</taxon>
        <taxon>Glomus</taxon>
    </lineage>
</organism>